<evidence type="ECO:0000313" key="4">
    <source>
        <dbReference type="Proteomes" id="UP000585507"/>
    </source>
</evidence>
<dbReference type="CDD" id="cd01139">
    <property type="entry name" value="TroA_f"/>
    <property type="match status" value="1"/>
</dbReference>
<feature type="signal peptide" evidence="1">
    <location>
        <begin position="1"/>
        <end position="24"/>
    </location>
</feature>
<dbReference type="InterPro" id="IPR002491">
    <property type="entry name" value="ABC_transptr_periplasmic_BD"/>
</dbReference>
<keyword evidence="1" id="KW-0732">Signal</keyword>
<dbReference type="PANTHER" id="PTHR30535">
    <property type="entry name" value="VITAMIN B12-BINDING PROTEIN"/>
    <property type="match status" value="1"/>
</dbReference>
<organism evidence="3 4">
    <name type="scientific">Rhizobium giardinii</name>
    <dbReference type="NCBI Taxonomy" id="56731"/>
    <lineage>
        <taxon>Bacteria</taxon>
        <taxon>Pseudomonadati</taxon>
        <taxon>Pseudomonadota</taxon>
        <taxon>Alphaproteobacteria</taxon>
        <taxon>Hyphomicrobiales</taxon>
        <taxon>Rhizobiaceae</taxon>
        <taxon>Rhizobium/Agrobacterium group</taxon>
        <taxon>Rhizobium</taxon>
    </lineage>
</organism>
<dbReference type="PROSITE" id="PS50983">
    <property type="entry name" value="FE_B12_PBP"/>
    <property type="match status" value="1"/>
</dbReference>
<dbReference type="Pfam" id="PF01497">
    <property type="entry name" value="Peripla_BP_2"/>
    <property type="match status" value="1"/>
</dbReference>
<gene>
    <name evidence="3" type="ORF">GGD55_002222</name>
</gene>
<evidence type="ECO:0000259" key="2">
    <source>
        <dbReference type="PROSITE" id="PS50983"/>
    </source>
</evidence>
<feature type="chain" id="PRO_5030643726" evidence="1">
    <location>
        <begin position="25"/>
        <end position="380"/>
    </location>
</feature>
<keyword evidence="4" id="KW-1185">Reference proteome</keyword>
<dbReference type="InterPro" id="IPR050902">
    <property type="entry name" value="ABC_Transporter_SBP"/>
</dbReference>
<reference evidence="3 4" key="1">
    <citation type="submission" date="2020-08" db="EMBL/GenBank/DDBJ databases">
        <title>Genomic Encyclopedia of Type Strains, Phase IV (KMG-V): Genome sequencing to study the core and pangenomes of soil and plant-associated prokaryotes.</title>
        <authorList>
            <person name="Whitman W."/>
        </authorList>
    </citation>
    <scope>NUCLEOTIDE SEQUENCE [LARGE SCALE GENOMIC DNA]</scope>
    <source>
        <strain evidence="3 4">SEMIA 4084</strain>
    </source>
</reference>
<dbReference type="AlphaFoldDB" id="A0A7W8UA29"/>
<dbReference type="RefSeq" id="WP_018328101.1">
    <property type="nucleotide sequence ID" value="NZ_JACHBK010000004.1"/>
</dbReference>
<dbReference type="SUPFAM" id="SSF53807">
    <property type="entry name" value="Helical backbone' metal receptor"/>
    <property type="match status" value="1"/>
</dbReference>
<dbReference type="EMBL" id="JACHBK010000004">
    <property type="protein sequence ID" value="MBB5535528.1"/>
    <property type="molecule type" value="Genomic_DNA"/>
</dbReference>
<protein>
    <submittedName>
        <fullName evidence="3">Iron complex transport system substrate-binding protein</fullName>
    </submittedName>
</protein>
<accession>A0A7W8UA29</accession>
<dbReference type="Proteomes" id="UP000585507">
    <property type="component" value="Unassembled WGS sequence"/>
</dbReference>
<dbReference type="PANTHER" id="PTHR30535:SF34">
    <property type="entry name" value="MOLYBDATE-BINDING PROTEIN MOLA"/>
    <property type="match status" value="1"/>
</dbReference>
<dbReference type="Gene3D" id="3.40.50.1980">
    <property type="entry name" value="Nitrogenase molybdenum iron protein domain"/>
    <property type="match status" value="2"/>
</dbReference>
<feature type="domain" description="Fe/B12 periplasmic-binding" evidence="2">
    <location>
        <begin position="45"/>
        <end position="349"/>
    </location>
</feature>
<evidence type="ECO:0000313" key="3">
    <source>
        <dbReference type="EMBL" id="MBB5535528.1"/>
    </source>
</evidence>
<evidence type="ECO:0000256" key="1">
    <source>
        <dbReference type="SAM" id="SignalP"/>
    </source>
</evidence>
<sequence length="380" mass="41616">MKMLTIALLALTGLVGLATEPALAEKAAITDVTGRRVELDLPAKRVLLGEARQVHVVATLKGDKTFETIVGWRDDLVKKDADTYASYRDRFPDIEKLPRFGYVGNGTFDLEAAIALKPDVLTLNLESVKAAEEASLVEKAEAAGIAVVYLDFRVDPEKNTENSIALLGEIFGAEDRAKELADYRRAQIARVTDRLAAAKPAFPKVFIERSPGISGDVVCCRTFGPVNFGRMVELGGGHNIGSDVITGTFGDLNPEQLVLANPDNVIVTGANWAAESDVNQYVNVGPGADAKAARQRLADLMQRPAFPGLKAVKQGQVHAVWHQFYGNPYDFVAIQQFAKWFHPELFADLDAEETFRDFHQKFLPVSYRTGYFVSLEAGDM</sequence>
<proteinExistence type="predicted"/>
<comment type="caution">
    <text evidence="3">The sequence shown here is derived from an EMBL/GenBank/DDBJ whole genome shotgun (WGS) entry which is preliminary data.</text>
</comment>
<name>A0A7W8UA29_9HYPH</name>